<evidence type="ECO:0000256" key="1">
    <source>
        <dbReference type="SAM" id="MobiDB-lite"/>
    </source>
</evidence>
<comment type="caution">
    <text evidence="3">The sequence shown here is derived from an EMBL/GenBank/DDBJ whole genome shotgun (WGS) entry which is preliminary data.</text>
</comment>
<dbReference type="PANTHER" id="PTHR46871">
    <property type="entry name" value="BROMO-ADJACENT HOMOLOGY (BAH) DOMAIN-CONTAINING PROTEIN"/>
    <property type="match status" value="1"/>
</dbReference>
<reference evidence="3 4" key="1">
    <citation type="journal article" date="2023" name="Mol. Ecol. Resour.">
        <title>Chromosome-level genome assembly of a triploid poplar Populus alba 'Berolinensis'.</title>
        <authorList>
            <person name="Chen S."/>
            <person name="Yu Y."/>
            <person name="Wang X."/>
            <person name="Wang S."/>
            <person name="Zhang T."/>
            <person name="Zhou Y."/>
            <person name="He R."/>
            <person name="Meng N."/>
            <person name="Wang Y."/>
            <person name="Liu W."/>
            <person name="Liu Z."/>
            <person name="Liu J."/>
            <person name="Guo Q."/>
            <person name="Huang H."/>
            <person name="Sederoff R.R."/>
            <person name="Wang G."/>
            <person name="Qu G."/>
            <person name="Chen S."/>
        </authorList>
    </citation>
    <scope>NUCLEOTIDE SEQUENCE [LARGE SCALE GENOMIC DNA]</scope>
    <source>
        <strain evidence="3">SC-2020</strain>
    </source>
</reference>
<protein>
    <recommendedName>
        <fullName evidence="2">BAH domain-containing protein</fullName>
    </recommendedName>
</protein>
<proteinExistence type="predicted"/>
<dbReference type="Pfam" id="PF01426">
    <property type="entry name" value="BAH"/>
    <property type="match status" value="1"/>
</dbReference>
<name>A0AAD6RLG5_9ROSI</name>
<dbReference type="InterPro" id="IPR001025">
    <property type="entry name" value="BAH_dom"/>
</dbReference>
<dbReference type="Proteomes" id="UP001164929">
    <property type="component" value="Chromosome 1"/>
</dbReference>
<feature type="compositionally biased region" description="Polar residues" evidence="1">
    <location>
        <begin position="146"/>
        <end position="157"/>
    </location>
</feature>
<feature type="region of interest" description="Disordered" evidence="1">
    <location>
        <begin position="137"/>
        <end position="157"/>
    </location>
</feature>
<organism evidence="3 4">
    <name type="scientific">Populus alba x Populus x berolinensis</name>
    <dbReference type="NCBI Taxonomy" id="444605"/>
    <lineage>
        <taxon>Eukaryota</taxon>
        <taxon>Viridiplantae</taxon>
        <taxon>Streptophyta</taxon>
        <taxon>Embryophyta</taxon>
        <taxon>Tracheophyta</taxon>
        <taxon>Spermatophyta</taxon>
        <taxon>Magnoliopsida</taxon>
        <taxon>eudicotyledons</taxon>
        <taxon>Gunneridae</taxon>
        <taxon>Pentapetalae</taxon>
        <taxon>rosids</taxon>
        <taxon>fabids</taxon>
        <taxon>Malpighiales</taxon>
        <taxon>Salicaceae</taxon>
        <taxon>Saliceae</taxon>
        <taxon>Populus</taxon>
    </lineage>
</organism>
<keyword evidence="4" id="KW-1185">Reference proteome</keyword>
<feature type="domain" description="BAH" evidence="2">
    <location>
        <begin position="40"/>
        <end position="171"/>
    </location>
</feature>
<dbReference type="AlphaFoldDB" id="A0AAD6RLG5"/>
<accession>A0AAD6RLG5</accession>
<dbReference type="InterPro" id="IPR043151">
    <property type="entry name" value="BAH_sf"/>
</dbReference>
<sequence length="178" mass="20436">MALYLNACETILQPGFICTIRIEKNRAKARHRDKKFYTLMKNNVEDPVLLAPETKEQKPGIATIKDLTQTIDGMVMVMVMVTGQWLYRPEEAEKNGGGSWQIRDTRELFYSTHHVEVPAKCVMHKCEVHFVPVNKQLPDCRKHPSSKSSGPTRTVTSITDQPNVLTILWMQRGERRID</sequence>
<evidence type="ECO:0000313" key="3">
    <source>
        <dbReference type="EMBL" id="KAJ7010661.1"/>
    </source>
</evidence>
<evidence type="ECO:0000259" key="2">
    <source>
        <dbReference type="PROSITE" id="PS51038"/>
    </source>
</evidence>
<dbReference type="PANTHER" id="PTHR46871:SF1">
    <property type="entry name" value="BROMO-ADJACENT HOMOLOGY (BAH) DOMAIN-CONTAINING PROTEIN"/>
    <property type="match status" value="1"/>
</dbReference>
<dbReference type="GO" id="GO:0003682">
    <property type="term" value="F:chromatin binding"/>
    <property type="evidence" value="ECO:0007669"/>
    <property type="project" value="InterPro"/>
</dbReference>
<dbReference type="EMBL" id="JAQIZT010000001">
    <property type="protein sequence ID" value="KAJ7010661.1"/>
    <property type="molecule type" value="Genomic_DNA"/>
</dbReference>
<evidence type="ECO:0000313" key="4">
    <source>
        <dbReference type="Proteomes" id="UP001164929"/>
    </source>
</evidence>
<gene>
    <name evidence="3" type="ORF">NC653_001197</name>
</gene>
<dbReference type="PROSITE" id="PS51038">
    <property type="entry name" value="BAH"/>
    <property type="match status" value="1"/>
</dbReference>
<dbReference type="Gene3D" id="2.30.30.490">
    <property type="match status" value="1"/>
</dbReference>